<reference evidence="3" key="1">
    <citation type="journal article" date="2019" name="Int. J. Syst. Evol. Microbiol.">
        <title>The Global Catalogue of Microorganisms (GCM) 10K type strain sequencing project: providing services to taxonomists for standard genome sequencing and annotation.</title>
        <authorList>
            <consortium name="The Broad Institute Genomics Platform"/>
            <consortium name="The Broad Institute Genome Sequencing Center for Infectious Disease"/>
            <person name="Wu L."/>
            <person name="Ma J."/>
        </authorList>
    </citation>
    <scope>NUCLEOTIDE SEQUENCE [LARGE SCALE GENOMIC DNA]</scope>
    <source>
        <strain evidence="3">JCM 10425</strain>
    </source>
</reference>
<dbReference type="InterPro" id="IPR036388">
    <property type="entry name" value="WH-like_DNA-bd_sf"/>
</dbReference>
<dbReference type="Pfam" id="PF01047">
    <property type="entry name" value="MarR"/>
    <property type="match status" value="1"/>
</dbReference>
<gene>
    <name evidence="2" type="ORF">GCM10009539_62820</name>
</gene>
<feature type="domain" description="HTH marR-type" evidence="1">
    <location>
        <begin position="4"/>
        <end position="136"/>
    </location>
</feature>
<dbReference type="PANTHER" id="PTHR33164:SF99">
    <property type="entry name" value="MARR FAMILY REGULATORY PROTEIN"/>
    <property type="match status" value="1"/>
</dbReference>
<dbReference type="InterPro" id="IPR039422">
    <property type="entry name" value="MarR/SlyA-like"/>
</dbReference>
<evidence type="ECO:0000313" key="2">
    <source>
        <dbReference type="EMBL" id="GAA0267429.1"/>
    </source>
</evidence>
<proteinExistence type="predicted"/>
<protein>
    <submittedName>
        <fullName evidence="2">MarR family transcriptional regulator</fullName>
    </submittedName>
</protein>
<dbReference type="PROSITE" id="PS50995">
    <property type="entry name" value="HTH_MARR_2"/>
    <property type="match status" value="1"/>
</dbReference>
<dbReference type="SMART" id="SM00347">
    <property type="entry name" value="HTH_MARR"/>
    <property type="match status" value="1"/>
</dbReference>
<dbReference type="PRINTS" id="PR00598">
    <property type="entry name" value="HTHMARR"/>
</dbReference>
<evidence type="ECO:0000313" key="3">
    <source>
        <dbReference type="Proteomes" id="UP001500967"/>
    </source>
</evidence>
<dbReference type="EMBL" id="BAAAGX010000027">
    <property type="protein sequence ID" value="GAA0267429.1"/>
    <property type="molecule type" value="Genomic_DNA"/>
</dbReference>
<accession>A0ABP3EMS5</accession>
<name>A0ABP3EMS5_9ACTN</name>
<dbReference type="InterPro" id="IPR000835">
    <property type="entry name" value="HTH_MarR-typ"/>
</dbReference>
<dbReference type="RefSeq" id="WP_344652546.1">
    <property type="nucleotide sequence ID" value="NZ_BAAAGX010000027.1"/>
</dbReference>
<keyword evidence="3" id="KW-1185">Reference proteome</keyword>
<evidence type="ECO:0000259" key="1">
    <source>
        <dbReference type="PROSITE" id="PS50995"/>
    </source>
</evidence>
<dbReference type="Gene3D" id="1.10.10.10">
    <property type="entry name" value="Winged helix-like DNA-binding domain superfamily/Winged helix DNA-binding domain"/>
    <property type="match status" value="1"/>
</dbReference>
<dbReference type="PANTHER" id="PTHR33164">
    <property type="entry name" value="TRANSCRIPTIONAL REGULATOR, MARR FAMILY"/>
    <property type="match status" value="1"/>
</dbReference>
<comment type="caution">
    <text evidence="2">The sequence shown here is derived from an EMBL/GenBank/DDBJ whole genome shotgun (WGS) entry which is preliminary data.</text>
</comment>
<dbReference type="Proteomes" id="UP001500967">
    <property type="component" value="Unassembled WGS sequence"/>
</dbReference>
<dbReference type="InterPro" id="IPR036390">
    <property type="entry name" value="WH_DNA-bd_sf"/>
</dbReference>
<organism evidence="2 3">
    <name type="scientific">Cryptosporangium japonicum</name>
    <dbReference type="NCBI Taxonomy" id="80872"/>
    <lineage>
        <taxon>Bacteria</taxon>
        <taxon>Bacillati</taxon>
        <taxon>Actinomycetota</taxon>
        <taxon>Actinomycetes</taxon>
        <taxon>Cryptosporangiales</taxon>
        <taxon>Cryptosporangiaceae</taxon>
        <taxon>Cryptosporangium</taxon>
    </lineage>
</organism>
<sequence>MEARPDLAAMMGPIGRTLVAMELPILRAHGVSMWGYAVLSNLDDQPVHTQTALAEAIGADKTRLIAVLDDLQSAGLIERRPAPGDRRARVLSITPEGRRLRDAVQSEIRDEEERILDVLPPDQRAVFVDALRTLSAAAKRP</sequence>
<dbReference type="SUPFAM" id="SSF46785">
    <property type="entry name" value="Winged helix' DNA-binding domain"/>
    <property type="match status" value="1"/>
</dbReference>